<dbReference type="EMBL" id="KE504135">
    <property type="protein sequence ID" value="EPT02476.1"/>
    <property type="molecule type" value="Genomic_DNA"/>
</dbReference>
<reference evidence="2 3" key="1">
    <citation type="journal article" date="2012" name="Science">
        <title>The Paleozoic origin of enzymatic lignin decomposition reconstructed from 31 fungal genomes.</title>
        <authorList>
            <person name="Floudas D."/>
            <person name="Binder M."/>
            <person name="Riley R."/>
            <person name="Barry K."/>
            <person name="Blanchette R.A."/>
            <person name="Henrissat B."/>
            <person name="Martinez A.T."/>
            <person name="Otillar R."/>
            <person name="Spatafora J.W."/>
            <person name="Yadav J.S."/>
            <person name="Aerts A."/>
            <person name="Benoit I."/>
            <person name="Boyd A."/>
            <person name="Carlson A."/>
            <person name="Copeland A."/>
            <person name="Coutinho P.M."/>
            <person name="de Vries R.P."/>
            <person name="Ferreira P."/>
            <person name="Findley K."/>
            <person name="Foster B."/>
            <person name="Gaskell J."/>
            <person name="Glotzer D."/>
            <person name="Gorecki P."/>
            <person name="Heitman J."/>
            <person name="Hesse C."/>
            <person name="Hori C."/>
            <person name="Igarashi K."/>
            <person name="Jurgens J.A."/>
            <person name="Kallen N."/>
            <person name="Kersten P."/>
            <person name="Kohler A."/>
            <person name="Kuees U."/>
            <person name="Kumar T.K.A."/>
            <person name="Kuo A."/>
            <person name="LaButti K."/>
            <person name="Larrondo L.F."/>
            <person name="Lindquist E."/>
            <person name="Ling A."/>
            <person name="Lombard V."/>
            <person name="Lucas S."/>
            <person name="Lundell T."/>
            <person name="Martin R."/>
            <person name="McLaughlin D.J."/>
            <person name="Morgenstern I."/>
            <person name="Morin E."/>
            <person name="Murat C."/>
            <person name="Nagy L.G."/>
            <person name="Nolan M."/>
            <person name="Ohm R.A."/>
            <person name="Patyshakuliyeva A."/>
            <person name="Rokas A."/>
            <person name="Ruiz-Duenas F.J."/>
            <person name="Sabat G."/>
            <person name="Salamov A."/>
            <person name="Samejima M."/>
            <person name="Schmutz J."/>
            <person name="Slot J.C."/>
            <person name="St John F."/>
            <person name="Stenlid J."/>
            <person name="Sun H."/>
            <person name="Sun S."/>
            <person name="Syed K."/>
            <person name="Tsang A."/>
            <person name="Wiebenga A."/>
            <person name="Young D."/>
            <person name="Pisabarro A."/>
            <person name="Eastwood D.C."/>
            <person name="Martin F."/>
            <person name="Cullen D."/>
            <person name="Grigoriev I.V."/>
            <person name="Hibbett D.S."/>
        </authorList>
    </citation>
    <scope>NUCLEOTIDE SEQUENCE</scope>
    <source>
        <strain evidence="3">FP-58527</strain>
    </source>
</reference>
<keyword evidence="3" id="KW-1185">Reference proteome</keyword>
<evidence type="ECO:0000313" key="2">
    <source>
        <dbReference type="EMBL" id="EPT02476.1"/>
    </source>
</evidence>
<gene>
    <name evidence="2" type="ORF">FOMPIDRAFT_1047836</name>
</gene>
<feature type="compositionally biased region" description="Basic and acidic residues" evidence="1">
    <location>
        <begin position="36"/>
        <end position="49"/>
    </location>
</feature>
<proteinExistence type="predicted"/>
<evidence type="ECO:0000256" key="1">
    <source>
        <dbReference type="SAM" id="MobiDB-lite"/>
    </source>
</evidence>
<evidence type="ECO:0000313" key="3">
    <source>
        <dbReference type="Proteomes" id="UP000015241"/>
    </source>
</evidence>
<dbReference type="HOGENOM" id="CLU_2320414_0_0_1"/>
<sequence>MVGAVSSETRILYASQSNGDASTATTTTADVIASGDKTESASEAPKADAAKAQVGSEAPATSPTADSGAFYQSSLEWTADTDPRSDAYAPVMADEIPNS</sequence>
<accession>S8FMC4</accession>
<dbReference type="Proteomes" id="UP000015241">
    <property type="component" value="Unassembled WGS sequence"/>
</dbReference>
<dbReference type="InParanoid" id="S8FMC4"/>
<feature type="region of interest" description="Disordered" evidence="1">
    <location>
        <begin position="14"/>
        <end position="99"/>
    </location>
</feature>
<name>S8FMC4_FOMSC</name>
<protein>
    <submittedName>
        <fullName evidence="2">Uncharacterized protein</fullName>
    </submittedName>
</protein>
<dbReference type="AlphaFoldDB" id="S8FMC4"/>
<feature type="compositionally biased region" description="Polar residues" evidence="1">
    <location>
        <begin position="59"/>
        <end position="76"/>
    </location>
</feature>
<organism evidence="2 3">
    <name type="scientific">Fomitopsis schrenkii</name>
    <name type="common">Brown rot fungus</name>
    <dbReference type="NCBI Taxonomy" id="2126942"/>
    <lineage>
        <taxon>Eukaryota</taxon>
        <taxon>Fungi</taxon>
        <taxon>Dikarya</taxon>
        <taxon>Basidiomycota</taxon>
        <taxon>Agaricomycotina</taxon>
        <taxon>Agaricomycetes</taxon>
        <taxon>Polyporales</taxon>
        <taxon>Fomitopsis</taxon>
    </lineage>
</organism>